<accession>A0AB39HHJ0</accession>
<organism evidence="1">
    <name type="scientific">Vibrio sp. HB236076</name>
    <dbReference type="NCBI Taxonomy" id="3232307"/>
    <lineage>
        <taxon>Bacteria</taxon>
        <taxon>Pseudomonadati</taxon>
        <taxon>Pseudomonadota</taxon>
        <taxon>Gammaproteobacteria</taxon>
        <taxon>Vibrionales</taxon>
        <taxon>Vibrionaceae</taxon>
        <taxon>Vibrio</taxon>
    </lineage>
</organism>
<dbReference type="EMBL" id="CP162601">
    <property type="protein sequence ID" value="XDK26110.1"/>
    <property type="molecule type" value="Genomic_DNA"/>
</dbReference>
<dbReference type="RefSeq" id="WP_306101722.1">
    <property type="nucleotide sequence ID" value="NZ_CP162601.1"/>
</dbReference>
<sequence length="189" mass="21664">MSDQEYFTVHHRLSVNIEPLAEDYPLPSLDDLEREIPVPFLVAGQFTQLDKLSERARHDLSHNDFNHLIALLDAQNEKLNLLLNYLLTAQDDPHLRHFTTEIGASRIKYTAQQPLEPGLPLRVKLFLDDPAAAIYCYAQVSSCEATESAFAISARYVCLREQDEDLLIKAALHQQQRLLRQRAIERSKT</sequence>
<gene>
    <name evidence="1" type="ORF">AB0763_05585</name>
</gene>
<proteinExistence type="predicted"/>
<reference evidence="1" key="1">
    <citation type="submission" date="2024-07" db="EMBL/GenBank/DDBJ databases">
        <title>Genome Analysis of a Potential Novel Vibrio Species Secreting pH- and Thermo-stable Alginate Lyase and its Application in Producing Alginate Oligosaccharides.</title>
        <authorList>
            <person name="Huang H."/>
            <person name="Bao K."/>
        </authorList>
    </citation>
    <scope>NUCLEOTIDE SEQUENCE</scope>
    <source>
        <strain evidence="1">HB236076</strain>
    </source>
</reference>
<protein>
    <submittedName>
        <fullName evidence="1">PilZ domain-containing protein</fullName>
    </submittedName>
</protein>
<name>A0AB39HHJ0_9VIBR</name>
<evidence type="ECO:0000313" key="1">
    <source>
        <dbReference type="EMBL" id="XDK26110.1"/>
    </source>
</evidence>
<dbReference type="AlphaFoldDB" id="A0AB39HHJ0"/>
<dbReference type="KEGG" id="vih:AB0763_05585"/>